<comment type="caution">
    <text evidence="1">The sequence shown here is derived from an EMBL/GenBank/DDBJ whole genome shotgun (WGS) entry which is preliminary data.</text>
</comment>
<dbReference type="NCBIfam" id="NF047719">
    <property type="entry name" value="SCO6745_fam_HTH"/>
    <property type="match status" value="1"/>
</dbReference>
<evidence type="ECO:0000313" key="1">
    <source>
        <dbReference type="EMBL" id="NGN62445.1"/>
    </source>
</evidence>
<reference evidence="1 2" key="1">
    <citation type="submission" date="2020-02" db="EMBL/GenBank/DDBJ databases">
        <title>Whole-genome analyses of novel actinobacteria.</title>
        <authorList>
            <person name="Sahin N."/>
        </authorList>
    </citation>
    <scope>NUCLEOTIDE SEQUENCE [LARGE SCALE GENOMIC DNA]</scope>
    <source>
        <strain evidence="1 2">A7024</strain>
    </source>
</reference>
<dbReference type="RefSeq" id="WP_165229726.1">
    <property type="nucleotide sequence ID" value="NZ_JAAKZV010000001.1"/>
</dbReference>
<evidence type="ECO:0008006" key="3">
    <source>
        <dbReference type="Google" id="ProtNLM"/>
    </source>
</evidence>
<proteinExistence type="predicted"/>
<accession>A0A6G4TR26</accession>
<organism evidence="1 2">
    <name type="scientific">Streptomyces coryli</name>
    <dbReference type="NCBI Taxonomy" id="1128680"/>
    <lineage>
        <taxon>Bacteria</taxon>
        <taxon>Bacillati</taxon>
        <taxon>Actinomycetota</taxon>
        <taxon>Actinomycetes</taxon>
        <taxon>Kitasatosporales</taxon>
        <taxon>Streptomycetaceae</taxon>
        <taxon>Streptomyces</taxon>
    </lineage>
</organism>
<dbReference type="Pfam" id="PF21863">
    <property type="entry name" value="HTH_67"/>
    <property type="match status" value="1"/>
</dbReference>
<protein>
    <recommendedName>
        <fullName evidence="3">SalK</fullName>
    </recommendedName>
</protein>
<dbReference type="AlphaFoldDB" id="A0A6G4TR26"/>
<keyword evidence="2" id="KW-1185">Reference proteome</keyword>
<dbReference type="InterPro" id="IPR054058">
    <property type="entry name" value="HTH_67"/>
</dbReference>
<dbReference type="Proteomes" id="UP000481583">
    <property type="component" value="Unassembled WGS sequence"/>
</dbReference>
<dbReference type="EMBL" id="JAAKZV010000001">
    <property type="protein sequence ID" value="NGN62445.1"/>
    <property type="molecule type" value="Genomic_DNA"/>
</dbReference>
<gene>
    <name evidence="1" type="ORF">G5C51_00775</name>
</gene>
<name>A0A6G4TR26_9ACTN</name>
<sequence>MTITLPARAGRRCHNVLNPLHSSLYFSAEFLEEAKEIGFTDWNGAYLAARSAALGAPGAGTVTATFYNFSPELVAERIPAAWETAAPATVLATRERAVDRALRRLLGDEAVASKEMAEAAELALRAAEGCGVSGRPLYAAESGLPVPEAPHLALWHAATMLREHRGDGHIALLVNAELGGLEALVTHTASGKGFTPEFARKSRGWSEAAWSTAEERLRERGLLADDGTLTEAGMGLRKGLEDETDRVDAAPYEHLGAAGVERLTELAGGFAGAALA</sequence>
<feature type="non-terminal residue" evidence="1">
    <location>
        <position position="276"/>
    </location>
</feature>
<evidence type="ECO:0000313" key="2">
    <source>
        <dbReference type="Proteomes" id="UP000481583"/>
    </source>
</evidence>